<dbReference type="Proteomes" id="UP000579281">
    <property type="component" value="Unassembled WGS sequence"/>
</dbReference>
<dbReference type="RefSeq" id="WP_330602985.1">
    <property type="nucleotide sequence ID" value="NZ_JACHEN010000032.1"/>
</dbReference>
<proteinExistence type="predicted"/>
<keyword evidence="3" id="KW-1185">Reference proteome</keyword>
<accession>A0A841L1M2</accession>
<protein>
    <recommendedName>
        <fullName evidence="4">DUF4446 family protein</fullName>
    </recommendedName>
</protein>
<organism evidence="2 3">
    <name type="scientific">Anaerosolibacter carboniphilus</name>
    <dbReference type="NCBI Taxonomy" id="1417629"/>
    <lineage>
        <taxon>Bacteria</taxon>
        <taxon>Bacillati</taxon>
        <taxon>Bacillota</taxon>
        <taxon>Clostridia</taxon>
        <taxon>Peptostreptococcales</taxon>
        <taxon>Thermotaleaceae</taxon>
        <taxon>Anaerosolibacter</taxon>
    </lineage>
</organism>
<dbReference type="Pfam" id="PF14584">
    <property type="entry name" value="DUF4446"/>
    <property type="match status" value="1"/>
</dbReference>
<keyword evidence="1" id="KW-0812">Transmembrane</keyword>
<gene>
    <name evidence="2" type="ORF">HNQ80_004209</name>
</gene>
<dbReference type="InterPro" id="IPR027981">
    <property type="entry name" value="DUF4446"/>
</dbReference>
<name>A0A841L1M2_9FIRM</name>
<keyword evidence="1" id="KW-1133">Transmembrane helix</keyword>
<dbReference type="EMBL" id="JACHEN010000032">
    <property type="protein sequence ID" value="MBB6218070.1"/>
    <property type="molecule type" value="Genomic_DNA"/>
</dbReference>
<dbReference type="AlphaFoldDB" id="A0A841L1M2"/>
<evidence type="ECO:0000313" key="3">
    <source>
        <dbReference type="Proteomes" id="UP000579281"/>
    </source>
</evidence>
<keyword evidence="1" id="KW-0472">Membrane</keyword>
<feature type="transmembrane region" description="Helical" evidence="1">
    <location>
        <begin position="15"/>
        <end position="32"/>
    </location>
</feature>
<evidence type="ECO:0000313" key="2">
    <source>
        <dbReference type="EMBL" id="MBB6218070.1"/>
    </source>
</evidence>
<reference evidence="2 3" key="1">
    <citation type="submission" date="2020-08" db="EMBL/GenBank/DDBJ databases">
        <title>Genomic Encyclopedia of Type Strains, Phase IV (KMG-IV): sequencing the most valuable type-strain genomes for metagenomic binning, comparative biology and taxonomic classification.</title>
        <authorList>
            <person name="Goeker M."/>
        </authorList>
    </citation>
    <scope>NUCLEOTIDE SEQUENCE [LARGE SCALE GENOMIC DNA]</scope>
    <source>
        <strain evidence="2 3">DSM 103526</strain>
    </source>
</reference>
<sequence length="175" mass="19913">MDLLFNFIKENGELFILYSGVANIFLLIMWIVQMSKTSRLDKKYSDLAKGLDGKNLEEIIYRYYERIDQADIHMNKIDQRLGMIEGKLLKSIQKVGMIRYNAFNDTGGDLSFSIALLDEEHNGFILTSIYGRSSTTVYGKPVKKGKSSYTLSAEELQALDRAKNNSLDEYAKAIS</sequence>
<comment type="caution">
    <text evidence="2">The sequence shown here is derived from an EMBL/GenBank/DDBJ whole genome shotgun (WGS) entry which is preliminary data.</text>
</comment>
<evidence type="ECO:0008006" key="4">
    <source>
        <dbReference type="Google" id="ProtNLM"/>
    </source>
</evidence>
<evidence type="ECO:0000256" key="1">
    <source>
        <dbReference type="SAM" id="Phobius"/>
    </source>
</evidence>